<evidence type="ECO:0000313" key="2">
    <source>
        <dbReference type="EMBL" id="XBH03432.1"/>
    </source>
</evidence>
<feature type="transmembrane region" description="Helical" evidence="1">
    <location>
        <begin position="107"/>
        <end position="127"/>
    </location>
</feature>
<keyword evidence="1" id="KW-0812">Transmembrane</keyword>
<dbReference type="InterPro" id="IPR005325">
    <property type="entry name" value="DUF308_memb"/>
</dbReference>
<organism evidence="2">
    <name type="scientific">Singulisphaera sp. Ch08</name>
    <dbReference type="NCBI Taxonomy" id="3120278"/>
    <lineage>
        <taxon>Bacteria</taxon>
        <taxon>Pseudomonadati</taxon>
        <taxon>Planctomycetota</taxon>
        <taxon>Planctomycetia</taxon>
        <taxon>Isosphaerales</taxon>
        <taxon>Isosphaeraceae</taxon>
        <taxon>Singulisphaera</taxon>
    </lineage>
</organism>
<accession>A0AAU7CE63</accession>
<feature type="transmembrane region" description="Helical" evidence="1">
    <location>
        <begin position="161"/>
        <end position="184"/>
    </location>
</feature>
<feature type="transmembrane region" description="Helical" evidence="1">
    <location>
        <begin position="52"/>
        <end position="75"/>
    </location>
</feature>
<keyword evidence="1" id="KW-0472">Membrane</keyword>
<evidence type="ECO:0000256" key="1">
    <source>
        <dbReference type="SAM" id="Phobius"/>
    </source>
</evidence>
<proteinExistence type="predicted"/>
<sequence>MSTTDLQQRPLGRVIRHELEAIRSKWIWLVALGVALIVLATIMLGFPVVATLATVTMLGALILVGGVAEAVGAFWCREWSGFFLALLSGILGVVIGLMLLGNPIHGGMILTILLASFLFVGGIFRAVAALAHRFEGWGCLFLSGVIDVVLGVMIWRELPMAGLRIIGLLVGISTLFRGVSWLMLGFALRRIPKPVA</sequence>
<dbReference type="RefSeq" id="WP_406696166.1">
    <property type="nucleotide sequence ID" value="NZ_CP155447.1"/>
</dbReference>
<name>A0AAU7CE63_9BACT</name>
<feature type="transmembrane region" description="Helical" evidence="1">
    <location>
        <begin position="26"/>
        <end position="46"/>
    </location>
</feature>
<gene>
    <name evidence="2" type="ORF">V5E97_34775</name>
</gene>
<dbReference type="InterPro" id="IPR052712">
    <property type="entry name" value="Acid_resist_chaperone_HdeD"/>
</dbReference>
<feature type="transmembrane region" description="Helical" evidence="1">
    <location>
        <begin position="82"/>
        <end position="101"/>
    </location>
</feature>
<keyword evidence="1" id="KW-1133">Transmembrane helix</keyword>
<dbReference type="PANTHER" id="PTHR34989:SF1">
    <property type="entry name" value="PROTEIN HDED"/>
    <property type="match status" value="1"/>
</dbReference>
<dbReference type="EMBL" id="CP155447">
    <property type="protein sequence ID" value="XBH03432.1"/>
    <property type="molecule type" value="Genomic_DNA"/>
</dbReference>
<dbReference type="PANTHER" id="PTHR34989">
    <property type="entry name" value="PROTEIN HDED"/>
    <property type="match status" value="1"/>
</dbReference>
<dbReference type="Pfam" id="PF03729">
    <property type="entry name" value="DUF308"/>
    <property type="match status" value="1"/>
</dbReference>
<feature type="transmembrane region" description="Helical" evidence="1">
    <location>
        <begin position="134"/>
        <end position="155"/>
    </location>
</feature>
<protein>
    <submittedName>
        <fullName evidence="2">HdeD family acid-resistance protein</fullName>
    </submittedName>
</protein>
<reference evidence="2" key="1">
    <citation type="submission" date="2024-05" db="EMBL/GenBank/DDBJ databases">
        <title>Planctomycetes of the genus Singulisphaera possess chitinolytic capabilities.</title>
        <authorList>
            <person name="Ivanova A."/>
        </authorList>
    </citation>
    <scope>NUCLEOTIDE SEQUENCE</scope>
    <source>
        <strain evidence="2">Ch08T</strain>
    </source>
</reference>
<dbReference type="AlphaFoldDB" id="A0AAU7CE63"/>
<dbReference type="GO" id="GO:0005886">
    <property type="term" value="C:plasma membrane"/>
    <property type="evidence" value="ECO:0007669"/>
    <property type="project" value="TreeGrafter"/>
</dbReference>